<proteinExistence type="predicted"/>
<protein>
    <submittedName>
        <fullName evidence="3">DNA-binding protein</fullName>
    </submittedName>
</protein>
<accession>A0A0A2EG11</accession>
<dbReference type="GO" id="GO:0003677">
    <property type="term" value="F:DNA binding"/>
    <property type="evidence" value="ECO:0007669"/>
    <property type="project" value="UniProtKB-KW"/>
</dbReference>
<gene>
    <name evidence="3" type="ORF">HR15_01065</name>
</gene>
<evidence type="ECO:0000256" key="2">
    <source>
        <dbReference type="SAM" id="Phobius"/>
    </source>
</evidence>
<keyword evidence="2" id="KW-1133">Transmembrane helix</keyword>
<dbReference type="PANTHER" id="PTHR21180">
    <property type="entry name" value="ENDONUCLEASE/EXONUCLEASE/PHOSPHATASE FAMILY DOMAIN-CONTAINING PROTEIN 1"/>
    <property type="match status" value="1"/>
</dbReference>
<dbReference type="SUPFAM" id="SSF47781">
    <property type="entry name" value="RuvA domain 2-like"/>
    <property type="match status" value="1"/>
</dbReference>
<sequence length="234" mass="26775">MKDFFHFGKSESIISALLLMMVIIGLFIFKARPASGSAPLSEAVQTQADQPMEKEEKKDYVRSYSPSKRSPKKVRDSIVTDADYVGPPAREAYARSTDKFPRGTVIDLNAADSATLTRIPGIGPTFARRIVSYRRQLGGYYTVLQLQEVYGMDYERFCALRPWFKIGIKPDRIDLKGVVGDSILRHPYINYKQRAEIKRLLRSSQWQGSWVQLLKLPTFTKEDSIRLSPYFDIH</sequence>
<comment type="caution">
    <text evidence="3">The sequence shown here is derived from an EMBL/GenBank/DDBJ whole genome shotgun (WGS) entry which is preliminary data.</text>
</comment>
<dbReference type="GO" id="GO:0015628">
    <property type="term" value="P:protein secretion by the type II secretion system"/>
    <property type="evidence" value="ECO:0007669"/>
    <property type="project" value="TreeGrafter"/>
</dbReference>
<dbReference type="EMBL" id="JRAK01000014">
    <property type="protein sequence ID" value="KGN94475.1"/>
    <property type="molecule type" value="Genomic_DNA"/>
</dbReference>
<organism evidence="3 4">
    <name type="scientific">Porphyromonas gulae</name>
    <dbReference type="NCBI Taxonomy" id="111105"/>
    <lineage>
        <taxon>Bacteria</taxon>
        <taxon>Pseudomonadati</taxon>
        <taxon>Bacteroidota</taxon>
        <taxon>Bacteroidia</taxon>
        <taxon>Bacteroidales</taxon>
        <taxon>Porphyromonadaceae</taxon>
        <taxon>Porphyromonas</taxon>
    </lineage>
</organism>
<evidence type="ECO:0000313" key="3">
    <source>
        <dbReference type="EMBL" id="KGN94475.1"/>
    </source>
</evidence>
<name>A0A0A2EG11_9PORP</name>
<feature type="compositionally biased region" description="Basic and acidic residues" evidence="1">
    <location>
        <begin position="51"/>
        <end position="61"/>
    </location>
</feature>
<dbReference type="Gene3D" id="1.10.150.320">
    <property type="entry name" value="Photosystem II 12 kDa extrinsic protein"/>
    <property type="match status" value="1"/>
</dbReference>
<evidence type="ECO:0000256" key="1">
    <source>
        <dbReference type="SAM" id="MobiDB-lite"/>
    </source>
</evidence>
<feature type="transmembrane region" description="Helical" evidence="2">
    <location>
        <begin position="12"/>
        <end position="29"/>
    </location>
</feature>
<dbReference type="PANTHER" id="PTHR21180:SF32">
    <property type="entry name" value="ENDONUCLEASE_EXONUCLEASE_PHOSPHATASE FAMILY DOMAIN-CONTAINING PROTEIN 1"/>
    <property type="match status" value="1"/>
</dbReference>
<evidence type="ECO:0000313" key="4">
    <source>
        <dbReference type="Proteomes" id="UP000030146"/>
    </source>
</evidence>
<keyword evidence="4" id="KW-1185">Reference proteome</keyword>
<dbReference type="AlphaFoldDB" id="A0A0A2EG11"/>
<dbReference type="GO" id="GO:0015627">
    <property type="term" value="C:type II protein secretion system complex"/>
    <property type="evidence" value="ECO:0007669"/>
    <property type="project" value="TreeGrafter"/>
</dbReference>
<keyword evidence="3" id="KW-0238">DNA-binding</keyword>
<keyword evidence="2" id="KW-0812">Transmembrane</keyword>
<dbReference type="InterPro" id="IPR051675">
    <property type="entry name" value="Endo/Exo/Phosphatase_dom_1"/>
</dbReference>
<dbReference type="RefSeq" id="WP_039423176.1">
    <property type="nucleotide sequence ID" value="NZ_CALUCC010000028.1"/>
</dbReference>
<dbReference type="InterPro" id="IPR010994">
    <property type="entry name" value="RuvA_2-like"/>
</dbReference>
<keyword evidence="2" id="KW-0472">Membrane</keyword>
<reference evidence="3 4" key="1">
    <citation type="submission" date="2014-08" db="EMBL/GenBank/DDBJ databases">
        <title>Porphyromonas gulae strain:COT-052_OH3439 Genome sequencing.</title>
        <authorList>
            <person name="Wallis C."/>
            <person name="Deusch O."/>
            <person name="O'Flynn C."/>
            <person name="Davis I."/>
            <person name="Jospin G."/>
            <person name="Darling A.E."/>
            <person name="Coil D.A."/>
            <person name="Alexiev A."/>
            <person name="Horsfall A."/>
            <person name="Kirkwood N."/>
            <person name="Harris S."/>
            <person name="Eisen J.A."/>
        </authorList>
    </citation>
    <scope>NUCLEOTIDE SEQUENCE [LARGE SCALE GENOMIC DNA]</scope>
    <source>
        <strain evidence="4">COT-052 OH3439</strain>
    </source>
</reference>
<dbReference type="Pfam" id="PF12836">
    <property type="entry name" value="HHH_3"/>
    <property type="match status" value="1"/>
</dbReference>
<feature type="region of interest" description="Disordered" evidence="1">
    <location>
        <begin position="40"/>
        <end position="76"/>
    </location>
</feature>
<dbReference type="Proteomes" id="UP000030146">
    <property type="component" value="Unassembled WGS sequence"/>
</dbReference>